<feature type="domain" description="Fe/B12 periplasmic-binding" evidence="2">
    <location>
        <begin position="27"/>
        <end position="280"/>
    </location>
</feature>
<dbReference type="Gene3D" id="3.40.50.1980">
    <property type="entry name" value="Nitrogenase molybdenum iron protein domain"/>
    <property type="match status" value="2"/>
</dbReference>
<evidence type="ECO:0000313" key="4">
    <source>
        <dbReference type="Proteomes" id="UP000318681"/>
    </source>
</evidence>
<organism evidence="3 4">
    <name type="scientific">Alterirhizorhabdus solaris</name>
    <dbReference type="NCBI Taxonomy" id="2529389"/>
    <lineage>
        <taxon>Bacteria</taxon>
        <taxon>Pseudomonadati</taxon>
        <taxon>Pseudomonadota</taxon>
        <taxon>Alphaproteobacteria</taxon>
        <taxon>Sphingomonadales</taxon>
        <taxon>Rhizorhabdaceae</taxon>
        <taxon>Alterirhizorhabdus</taxon>
    </lineage>
</organism>
<dbReference type="PROSITE" id="PS50983">
    <property type="entry name" value="FE_B12_PBP"/>
    <property type="match status" value="1"/>
</dbReference>
<dbReference type="PANTHER" id="PTHR30535:SF34">
    <property type="entry name" value="MOLYBDATE-BINDING PROTEIN MOLA"/>
    <property type="match status" value="1"/>
</dbReference>
<dbReference type="Pfam" id="PF01497">
    <property type="entry name" value="Peripla_BP_2"/>
    <property type="match status" value="1"/>
</dbReference>
<feature type="chain" id="PRO_5021788754" evidence="1">
    <location>
        <begin position="19"/>
        <end position="280"/>
    </location>
</feature>
<name>A0A558QT25_9SPHN</name>
<feature type="signal peptide" evidence="1">
    <location>
        <begin position="1"/>
        <end position="18"/>
    </location>
</feature>
<gene>
    <name evidence="3" type="ORF">FOY91_19520</name>
</gene>
<proteinExistence type="predicted"/>
<dbReference type="PANTHER" id="PTHR30535">
    <property type="entry name" value="VITAMIN B12-BINDING PROTEIN"/>
    <property type="match status" value="1"/>
</dbReference>
<dbReference type="OrthoDB" id="1632039at2"/>
<dbReference type="InterPro" id="IPR002491">
    <property type="entry name" value="ABC_transptr_periplasmic_BD"/>
</dbReference>
<comment type="caution">
    <text evidence="3">The sequence shown here is derived from an EMBL/GenBank/DDBJ whole genome shotgun (WGS) entry which is preliminary data.</text>
</comment>
<dbReference type="SUPFAM" id="SSF53807">
    <property type="entry name" value="Helical backbone' metal receptor"/>
    <property type="match status" value="1"/>
</dbReference>
<evidence type="ECO:0000256" key="1">
    <source>
        <dbReference type="SAM" id="SignalP"/>
    </source>
</evidence>
<dbReference type="AlphaFoldDB" id="A0A558QT25"/>
<dbReference type="Proteomes" id="UP000318681">
    <property type="component" value="Unassembled WGS sequence"/>
</dbReference>
<evidence type="ECO:0000313" key="3">
    <source>
        <dbReference type="EMBL" id="TVV70278.1"/>
    </source>
</evidence>
<protein>
    <submittedName>
        <fullName evidence="3">ABC transporter substrate-binding protein</fullName>
    </submittedName>
</protein>
<dbReference type="EMBL" id="VNIM01000133">
    <property type="protein sequence ID" value="TVV70278.1"/>
    <property type="molecule type" value="Genomic_DNA"/>
</dbReference>
<sequence>MPARRLFALLCLIPLLGAAPPPVRPTRIVSLNMCADQLLIALADPGQIAALTEWARDPGLSYFADRAKGLPFTHRTAEEVFALKPDLIVGAPFRTKAVLARLKGQGATMLELPAKDGFDGIVATVRAIADATGHPDRGERLIATMRHDLAAIGPPPGRGRVAAYYQRGGYLTGTGTLVDEAFRRVGLVNLSGRLGKPALSTLSLEELALARPDFVVMDSGTRRVRDRGTAQLHHPLLERAVPATHRLYIPQALTVCGGAGFPKAVALLAAQGRAADHATR</sequence>
<reference evidence="3 4" key="1">
    <citation type="submission" date="2019-07" db="EMBL/GenBank/DDBJ databases">
        <title>Sphingomonas solaris sp. nov., isolated from a solar panel from Boston, Massachusetts.</title>
        <authorList>
            <person name="Tanner K."/>
            <person name="Pascual J."/>
            <person name="Mancuso C."/>
            <person name="Pereto J."/>
            <person name="Khalil A."/>
            <person name="Vilanova C."/>
        </authorList>
    </citation>
    <scope>NUCLEOTIDE SEQUENCE [LARGE SCALE GENOMIC DNA]</scope>
    <source>
        <strain evidence="3 4">R4DWN</strain>
    </source>
</reference>
<keyword evidence="4" id="KW-1185">Reference proteome</keyword>
<dbReference type="RefSeq" id="WP_145155472.1">
    <property type="nucleotide sequence ID" value="NZ_VNIM01000133.1"/>
</dbReference>
<accession>A0A558QT25</accession>
<evidence type="ECO:0000259" key="2">
    <source>
        <dbReference type="PROSITE" id="PS50983"/>
    </source>
</evidence>
<dbReference type="InterPro" id="IPR050902">
    <property type="entry name" value="ABC_Transporter_SBP"/>
</dbReference>
<keyword evidence="1" id="KW-0732">Signal</keyword>